<evidence type="ECO:0000313" key="1">
    <source>
        <dbReference type="EMBL" id="AFN83392.1"/>
    </source>
</evidence>
<dbReference type="HOGENOM" id="CLU_1137993_0_0_1"/>
<dbReference type="VEuPathDB" id="MicrosporidiaDB:EROM_071410"/>
<reference evidence="1 2" key="1">
    <citation type="journal article" date="2012" name="Proc. Natl. Acad. Sci. U.S.A.">
        <title>Gain and loss of multiple functionally related, horizontally transferred genes in the reduced genomes of two microsporidian parasites.</title>
        <authorList>
            <person name="Pombert J.-F."/>
            <person name="Selman M."/>
            <person name="Burki F."/>
            <person name="Bardell F.T."/>
            <person name="Farinelli L."/>
            <person name="Solter L.F."/>
            <person name="Whitman D.W."/>
            <person name="Weiss L.M."/>
            <person name="Corradi N."/>
            <person name="Keeling P.J."/>
        </authorList>
    </citation>
    <scope>NUCLEOTIDE SEQUENCE [LARGE SCALE GENOMIC DNA]</scope>
    <source>
        <strain evidence="1 2">SJ-2008</strain>
    </source>
</reference>
<dbReference type="AlphaFoldDB" id="I7ASI2"/>
<accession>I7ASI2</accession>
<dbReference type="EMBL" id="CP003524">
    <property type="protein sequence ID" value="AFN83392.1"/>
    <property type="molecule type" value="Genomic_DNA"/>
</dbReference>
<dbReference type="GeneID" id="20521702"/>
<protein>
    <submittedName>
        <fullName evidence="1">Uncharacterized protein</fullName>
    </submittedName>
</protein>
<dbReference type="KEGG" id="ero:EROM_071410"/>
<gene>
    <name evidence="1" type="ordered locus">EROM_071410</name>
</gene>
<dbReference type="OrthoDB" id="2192334at2759"/>
<proteinExistence type="predicted"/>
<keyword evidence="2" id="KW-1185">Reference proteome</keyword>
<dbReference type="Proteomes" id="UP000010094">
    <property type="component" value="Chromosome VII"/>
</dbReference>
<name>I7ASI2_ENCRO</name>
<dbReference type="RefSeq" id="XP_009264889.1">
    <property type="nucleotide sequence ID" value="XM_009266614.1"/>
</dbReference>
<evidence type="ECO:0000313" key="2">
    <source>
        <dbReference type="Proteomes" id="UP000010094"/>
    </source>
</evidence>
<sequence length="244" mass="28399">MLYDLVIVIVVLVFGFLLSQRKKRRLQKKALLLEPFKNHFEESNGEYLSIHQYILKLSGNPNLKYLCAIITLRRDFCLSYLFGPVPKENFILTGQLKARVPCVYVFRKSLPLRHYGLKYTKKCLLANIPGYKAFGPLEEKHLEFIKKYEVLTFFISYAPLNIEDPADFESLVFLKASLPLLNSTEFIDDFLALFDNVTLESGKKFLEMKQGYKKDIEVLKAKENRSLGEKLASRIREKSKTKRK</sequence>
<organism evidence="1 2">
    <name type="scientific">Encephalitozoon romaleae (strain SJ-2008)</name>
    <name type="common">Microsporidian parasite</name>
    <dbReference type="NCBI Taxonomy" id="1178016"/>
    <lineage>
        <taxon>Eukaryota</taxon>
        <taxon>Fungi</taxon>
        <taxon>Fungi incertae sedis</taxon>
        <taxon>Microsporidia</taxon>
        <taxon>Unikaryonidae</taxon>
        <taxon>Encephalitozoon</taxon>
    </lineage>
</organism>